<gene>
    <name evidence="2" type="ORF">KDAU_49330</name>
</gene>
<comment type="caution">
    <text evidence="2">The sequence shown here is derived from an EMBL/GenBank/DDBJ whole genome shotgun (WGS) entry which is preliminary data.</text>
</comment>
<dbReference type="Proteomes" id="UP000287224">
    <property type="component" value="Unassembled WGS sequence"/>
</dbReference>
<dbReference type="RefSeq" id="WP_126598995.1">
    <property type="nucleotide sequence ID" value="NZ_BIFQ01000001.1"/>
</dbReference>
<feature type="transmembrane region" description="Helical" evidence="1">
    <location>
        <begin position="34"/>
        <end position="59"/>
    </location>
</feature>
<proteinExistence type="predicted"/>
<keyword evidence="1" id="KW-0812">Transmembrane</keyword>
<organism evidence="2 3">
    <name type="scientific">Dictyobacter aurantiacus</name>
    <dbReference type="NCBI Taxonomy" id="1936993"/>
    <lineage>
        <taxon>Bacteria</taxon>
        <taxon>Bacillati</taxon>
        <taxon>Chloroflexota</taxon>
        <taxon>Ktedonobacteria</taxon>
        <taxon>Ktedonobacterales</taxon>
        <taxon>Dictyobacteraceae</taxon>
        <taxon>Dictyobacter</taxon>
    </lineage>
</organism>
<keyword evidence="1" id="KW-1133">Transmembrane helix</keyword>
<dbReference type="OrthoDB" id="10006060at2"/>
<keyword evidence="3" id="KW-1185">Reference proteome</keyword>
<protein>
    <submittedName>
        <fullName evidence="2">Uncharacterized protein</fullName>
    </submittedName>
</protein>
<name>A0A401ZLA5_9CHLR</name>
<feature type="transmembrane region" description="Helical" evidence="1">
    <location>
        <begin position="79"/>
        <end position="99"/>
    </location>
</feature>
<feature type="transmembrane region" description="Helical" evidence="1">
    <location>
        <begin position="150"/>
        <end position="174"/>
    </location>
</feature>
<feature type="transmembrane region" description="Helical" evidence="1">
    <location>
        <begin position="111"/>
        <end position="138"/>
    </location>
</feature>
<reference evidence="3" key="1">
    <citation type="submission" date="2018-12" db="EMBL/GenBank/DDBJ databases">
        <title>Tengunoibacter tsumagoiensis gen. nov., sp. nov., Dictyobacter kobayashii sp. nov., D. alpinus sp. nov., and D. joshuensis sp. nov. and description of Dictyobacteraceae fam. nov. within the order Ktedonobacterales isolated from Tengu-no-mugimeshi.</title>
        <authorList>
            <person name="Wang C.M."/>
            <person name="Zheng Y."/>
            <person name="Sakai Y."/>
            <person name="Toyoda A."/>
            <person name="Minakuchi Y."/>
            <person name="Abe K."/>
            <person name="Yokota A."/>
            <person name="Yabe S."/>
        </authorList>
    </citation>
    <scope>NUCLEOTIDE SEQUENCE [LARGE SCALE GENOMIC DNA]</scope>
    <source>
        <strain evidence="3">S-27</strain>
    </source>
</reference>
<evidence type="ECO:0000313" key="3">
    <source>
        <dbReference type="Proteomes" id="UP000287224"/>
    </source>
</evidence>
<accession>A0A401ZLA5</accession>
<evidence type="ECO:0000313" key="2">
    <source>
        <dbReference type="EMBL" id="GCE07604.1"/>
    </source>
</evidence>
<keyword evidence="1" id="KW-0472">Membrane</keyword>
<sequence>MQQLPPQEPAFSSHSTCTSLPLRPLSTKKIALKYGLVFGAILVLRYLIGNAVIVAFSQASPQFIATYHLSFIMISPRNLQITTVLLDWIIYFLAGFFVARRARQVTASVIACIWASLCYTLAGVVTGISVIAVLSLLAGRDSGYLFSVRLHFIVMFLLLHFGMGTSIGALGGLLEKNMAPPRTITPP</sequence>
<dbReference type="AlphaFoldDB" id="A0A401ZLA5"/>
<dbReference type="EMBL" id="BIFQ01000001">
    <property type="protein sequence ID" value="GCE07604.1"/>
    <property type="molecule type" value="Genomic_DNA"/>
</dbReference>
<evidence type="ECO:0000256" key="1">
    <source>
        <dbReference type="SAM" id="Phobius"/>
    </source>
</evidence>